<proteinExistence type="predicted"/>
<sequence length="59" mass="6313">MFIWAEYPLAVMGVTVLVIALLALLGESADQSALPRVVDTLVAAVITVACTFLLRPRRG</sequence>
<gene>
    <name evidence="2" type="ORF">UFOPK3773_00610</name>
</gene>
<evidence type="ECO:0000313" key="2">
    <source>
        <dbReference type="EMBL" id="CAB4937161.1"/>
    </source>
</evidence>
<name>A0A6J7J2R6_9ZZZZ</name>
<evidence type="ECO:0000256" key="1">
    <source>
        <dbReference type="SAM" id="Phobius"/>
    </source>
</evidence>
<organism evidence="2">
    <name type="scientific">freshwater metagenome</name>
    <dbReference type="NCBI Taxonomy" id="449393"/>
    <lineage>
        <taxon>unclassified sequences</taxon>
        <taxon>metagenomes</taxon>
        <taxon>ecological metagenomes</taxon>
    </lineage>
</organism>
<accession>A0A6J7J2R6</accession>
<dbReference type="EMBL" id="CAFBNF010000045">
    <property type="protein sequence ID" value="CAB4937161.1"/>
    <property type="molecule type" value="Genomic_DNA"/>
</dbReference>
<keyword evidence="1" id="KW-1133">Transmembrane helix</keyword>
<reference evidence="2" key="1">
    <citation type="submission" date="2020-05" db="EMBL/GenBank/DDBJ databases">
        <authorList>
            <person name="Chiriac C."/>
            <person name="Salcher M."/>
            <person name="Ghai R."/>
            <person name="Kavagutti S V."/>
        </authorList>
    </citation>
    <scope>NUCLEOTIDE SEQUENCE</scope>
</reference>
<keyword evidence="1" id="KW-0472">Membrane</keyword>
<keyword evidence="1" id="KW-0812">Transmembrane</keyword>
<dbReference type="AlphaFoldDB" id="A0A6J7J2R6"/>
<protein>
    <submittedName>
        <fullName evidence="2">Unannotated protein</fullName>
    </submittedName>
</protein>
<feature type="transmembrane region" description="Helical" evidence="1">
    <location>
        <begin position="7"/>
        <end position="25"/>
    </location>
</feature>
<feature type="transmembrane region" description="Helical" evidence="1">
    <location>
        <begin position="37"/>
        <end position="54"/>
    </location>
</feature>